<name>A0A382NV13_9ZZZZ</name>
<organism evidence="1">
    <name type="scientific">marine metagenome</name>
    <dbReference type="NCBI Taxonomy" id="408172"/>
    <lineage>
        <taxon>unclassified sequences</taxon>
        <taxon>metagenomes</taxon>
        <taxon>ecological metagenomes</taxon>
    </lineage>
</organism>
<dbReference type="EMBL" id="UINC01102968">
    <property type="protein sequence ID" value="SVC64989.1"/>
    <property type="molecule type" value="Genomic_DNA"/>
</dbReference>
<evidence type="ECO:0000313" key="1">
    <source>
        <dbReference type="EMBL" id="SVC64989.1"/>
    </source>
</evidence>
<feature type="non-terminal residue" evidence="1">
    <location>
        <position position="1"/>
    </location>
</feature>
<dbReference type="AlphaFoldDB" id="A0A382NV13"/>
<accession>A0A382NV13</accession>
<gene>
    <name evidence="1" type="ORF">METZ01_LOCUS317843</name>
</gene>
<proteinExistence type="predicted"/>
<reference evidence="1" key="1">
    <citation type="submission" date="2018-05" db="EMBL/GenBank/DDBJ databases">
        <authorList>
            <person name="Lanie J.A."/>
            <person name="Ng W.-L."/>
            <person name="Kazmierczak K.M."/>
            <person name="Andrzejewski T.M."/>
            <person name="Davidsen T.M."/>
            <person name="Wayne K.J."/>
            <person name="Tettelin H."/>
            <person name="Glass J.I."/>
            <person name="Rusch D."/>
            <person name="Podicherti R."/>
            <person name="Tsui H.-C.T."/>
            <person name="Winkler M.E."/>
        </authorList>
    </citation>
    <scope>NUCLEOTIDE SEQUENCE</scope>
</reference>
<protein>
    <submittedName>
        <fullName evidence="1">Uncharacterized protein</fullName>
    </submittedName>
</protein>
<sequence length="68" mass="8080">QVTKDVQDCNFNHYALQLSFYRYLLEEFYGLTITNQLIAHLDENGCRGYVTPYYKKQIKAMVQQKVQV</sequence>